<keyword evidence="3" id="KW-1185">Reference proteome</keyword>
<feature type="domain" description="MIP18 family-like" evidence="1">
    <location>
        <begin position="28"/>
        <end position="86"/>
    </location>
</feature>
<dbReference type="AlphaFoldDB" id="A0A218P947"/>
<dbReference type="OrthoDB" id="371709at2157"/>
<dbReference type="KEGG" id="tpaf:A3L08_08265"/>
<dbReference type="EMBL" id="CP015102">
    <property type="protein sequence ID" value="ASJ07315.1"/>
    <property type="molecule type" value="Genomic_DNA"/>
</dbReference>
<protein>
    <recommendedName>
        <fullName evidence="1">MIP18 family-like domain-containing protein</fullName>
    </recommendedName>
</protein>
<name>A0A218P947_9EURY</name>
<sequence length="126" mass="14227">MGLLGIFKKPAKRPKKGPREDLPPEVRRVVEVLRSVKDPETELNIVDEGLLYGLTVEGDKVQAFLLLARSTPECHFCQSIAVNVQRRILRDIVDVLRKEGFKRIEVYNEIGLLLEEWGDKDGSAGT</sequence>
<evidence type="ECO:0000259" key="1">
    <source>
        <dbReference type="Pfam" id="PF01883"/>
    </source>
</evidence>
<dbReference type="Pfam" id="PF01883">
    <property type="entry name" value="FeS_assembly_P"/>
    <property type="match status" value="1"/>
</dbReference>
<dbReference type="SUPFAM" id="SSF117916">
    <property type="entry name" value="Fe-S cluster assembly (FSCA) domain-like"/>
    <property type="match status" value="1"/>
</dbReference>
<proteinExistence type="predicted"/>
<dbReference type="InterPro" id="IPR002744">
    <property type="entry name" value="MIP18-like"/>
</dbReference>
<dbReference type="Proteomes" id="UP000197418">
    <property type="component" value="Chromosome"/>
</dbReference>
<dbReference type="GeneID" id="33316259"/>
<gene>
    <name evidence="2" type="ORF">A3L08_08265</name>
</gene>
<accession>A0A218P947</accession>
<dbReference type="InterPro" id="IPR034904">
    <property type="entry name" value="FSCA_dom_sf"/>
</dbReference>
<reference evidence="2 3" key="1">
    <citation type="submission" date="2016-04" db="EMBL/GenBank/DDBJ databases">
        <title>Complete genome sequence of Thermococcus pacificus type strain P4.</title>
        <authorList>
            <person name="Oger P.M."/>
        </authorList>
    </citation>
    <scope>NUCLEOTIDE SEQUENCE [LARGE SCALE GENOMIC DNA]</scope>
    <source>
        <strain evidence="2 3">P-4</strain>
    </source>
</reference>
<dbReference type="RefSeq" id="WP_088854561.1">
    <property type="nucleotide sequence ID" value="NZ_CP015102.1"/>
</dbReference>
<organism evidence="2 3">
    <name type="scientific">Thermococcus pacificus</name>
    <dbReference type="NCBI Taxonomy" id="71998"/>
    <lineage>
        <taxon>Archaea</taxon>
        <taxon>Methanobacteriati</taxon>
        <taxon>Methanobacteriota</taxon>
        <taxon>Thermococci</taxon>
        <taxon>Thermococcales</taxon>
        <taxon>Thermococcaceae</taxon>
        <taxon>Thermococcus</taxon>
    </lineage>
</organism>
<evidence type="ECO:0000313" key="2">
    <source>
        <dbReference type="EMBL" id="ASJ07315.1"/>
    </source>
</evidence>
<dbReference type="Gene3D" id="3.30.300.130">
    <property type="entry name" value="Fe-S cluster assembly (FSCA)"/>
    <property type="match status" value="1"/>
</dbReference>
<evidence type="ECO:0000313" key="3">
    <source>
        <dbReference type="Proteomes" id="UP000197418"/>
    </source>
</evidence>